<keyword evidence="2" id="KW-1185">Reference proteome</keyword>
<dbReference type="AlphaFoldDB" id="A2EWF3"/>
<evidence type="ECO:0000313" key="1">
    <source>
        <dbReference type="EMBL" id="EAY02980.1"/>
    </source>
</evidence>
<dbReference type="Proteomes" id="UP000001542">
    <property type="component" value="Unassembled WGS sequence"/>
</dbReference>
<accession>A2EWF3</accession>
<reference evidence="1" key="1">
    <citation type="submission" date="2006-10" db="EMBL/GenBank/DDBJ databases">
        <authorList>
            <person name="Amadeo P."/>
            <person name="Zhao Q."/>
            <person name="Wortman J."/>
            <person name="Fraser-Liggett C."/>
            <person name="Carlton J."/>
        </authorList>
    </citation>
    <scope>NUCLEOTIDE SEQUENCE</scope>
    <source>
        <strain evidence="1">G3</strain>
    </source>
</reference>
<proteinExistence type="predicted"/>
<gene>
    <name evidence="1" type="ORF">TVAG_325520</name>
</gene>
<reference evidence="1" key="2">
    <citation type="journal article" date="2007" name="Science">
        <title>Draft genome sequence of the sexually transmitted pathogen Trichomonas vaginalis.</title>
        <authorList>
            <person name="Carlton J.M."/>
            <person name="Hirt R.P."/>
            <person name="Silva J.C."/>
            <person name="Delcher A.L."/>
            <person name="Schatz M."/>
            <person name="Zhao Q."/>
            <person name="Wortman J.R."/>
            <person name="Bidwell S.L."/>
            <person name="Alsmark U.C.M."/>
            <person name="Besteiro S."/>
            <person name="Sicheritz-Ponten T."/>
            <person name="Noel C.J."/>
            <person name="Dacks J.B."/>
            <person name="Foster P.G."/>
            <person name="Simillion C."/>
            <person name="Van de Peer Y."/>
            <person name="Miranda-Saavedra D."/>
            <person name="Barton G.J."/>
            <person name="Westrop G.D."/>
            <person name="Mueller S."/>
            <person name="Dessi D."/>
            <person name="Fiori P.L."/>
            <person name="Ren Q."/>
            <person name="Paulsen I."/>
            <person name="Zhang H."/>
            <person name="Bastida-Corcuera F.D."/>
            <person name="Simoes-Barbosa A."/>
            <person name="Brown M.T."/>
            <person name="Hayes R.D."/>
            <person name="Mukherjee M."/>
            <person name="Okumura C.Y."/>
            <person name="Schneider R."/>
            <person name="Smith A.J."/>
            <person name="Vanacova S."/>
            <person name="Villalvazo M."/>
            <person name="Haas B.J."/>
            <person name="Pertea M."/>
            <person name="Feldblyum T.V."/>
            <person name="Utterback T.R."/>
            <person name="Shu C.L."/>
            <person name="Osoegawa K."/>
            <person name="de Jong P.J."/>
            <person name="Hrdy I."/>
            <person name="Horvathova L."/>
            <person name="Zubacova Z."/>
            <person name="Dolezal P."/>
            <person name="Malik S.B."/>
            <person name="Logsdon J.M. Jr."/>
            <person name="Henze K."/>
            <person name="Gupta A."/>
            <person name="Wang C.C."/>
            <person name="Dunne R.L."/>
            <person name="Upcroft J.A."/>
            <person name="Upcroft P."/>
            <person name="White O."/>
            <person name="Salzberg S.L."/>
            <person name="Tang P."/>
            <person name="Chiu C.-H."/>
            <person name="Lee Y.-S."/>
            <person name="Embley T.M."/>
            <person name="Coombs G.H."/>
            <person name="Mottram J.C."/>
            <person name="Tachezy J."/>
            <person name="Fraser-Liggett C.M."/>
            <person name="Johnson P.J."/>
        </authorList>
    </citation>
    <scope>NUCLEOTIDE SEQUENCE [LARGE SCALE GENOMIC DNA]</scope>
    <source>
        <strain evidence="1">G3</strain>
    </source>
</reference>
<dbReference type="EMBL" id="DS113518">
    <property type="protein sequence ID" value="EAY02980.1"/>
    <property type="molecule type" value="Genomic_DNA"/>
</dbReference>
<evidence type="ECO:0008006" key="3">
    <source>
        <dbReference type="Google" id="ProtNLM"/>
    </source>
</evidence>
<dbReference type="VEuPathDB" id="TrichDB:TVAGG3_0876890"/>
<evidence type="ECO:0000313" key="2">
    <source>
        <dbReference type="Proteomes" id="UP000001542"/>
    </source>
</evidence>
<dbReference type="VEuPathDB" id="TrichDB:TVAG_325520"/>
<protein>
    <recommendedName>
        <fullName evidence="3">Bap-like</fullName>
    </recommendedName>
</protein>
<dbReference type="InParanoid" id="A2EWF3"/>
<name>A2EWF3_TRIV3</name>
<dbReference type="KEGG" id="tva:4760823"/>
<organism evidence="1 2">
    <name type="scientific">Trichomonas vaginalis (strain ATCC PRA-98 / G3)</name>
    <dbReference type="NCBI Taxonomy" id="412133"/>
    <lineage>
        <taxon>Eukaryota</taxon>
        <taxon>Metamonada</taxon>
        <taxon>Parabasalia</taxon>
        <taxon>Trichomonadida</taxon>
        <taxon>Trichomonadidae</taxon>
        <taxon>Trichomonas</taxon>
    </lineage>
</organism>
<dbReference type="RefSeq" id="XP_001315203.1">
    <property type="nucleotide sequence ID" value="XM_001315168.1"/>
</dbReference>
<sequence>MKQYNFSNTNKVEINEIINISWELNEGIHIYSFYVVDSNNTESNVLNISVNYIYIRPILTLITKENQQFIKNGGKLFINLTIWEAYESVHITIYYSIDDRAKSQYHQGDFQNTHGLIIPDYIKFPDDLSESENHKITIWATDQYDVNSTIYSFNFSYKYNPPELTITTEDNQQFKKNDEKSLIIRGNLRDKDGEGPVSLFYQIEGYSSVRIKNYTIRSESFFEISQKVNFPYDLSEKTNYAINIWASDELNKNSSITTLHFSYAFNDPELTISKSIKLMERILIFLDISWIKMEMEQSH</sequence>